<evidence type="ECO:0000313" key="8">
    <source>
        <dbReference type="Proteomes" id="UP001498398"/>
    </source>
</evidence>
<keyword evidence="4" id="KW-0342">GTP-binding</keyword>
<dbReference type="PANTHER" id="PTHR32341">
    <property type="entry name" value="INTERFERON-INDUCIBLE GTPASE"/>
    <property type="match status" value="1"/>
</dbReference>
<dbReference type="PANTHER" id="PTHR32341:SF17">
    <property type="entry name" value="IRG-TYPE G DOMAIN-CONTAINING PROTEIN"/>
    <property type="match status" value="1"/>
</dbReference>
<feature type="domain" description="IRG-type G" evidence="6">
    <location>
        <begin position="133"/>
        <end position="345"/>
    </location>
</feature>
<dbReference type="InterPro" id="IPR051515">
    <property type="entry name" value="IRG"/>
</dbReference>
<feature type="region of interest" description="Disordered" evidence="5">
    <location>
        <begin position="77"/>
        <end position="102"/>
    </location>
</feature>
<proteinExistence type="inferred from homology"/>
<reference evidence="7 8" key="1">
    <citation type="submission" date="2024-01" db="EMBL/GenBank/DDBJ databases">
        <title>A draft genome for the cacao thread blight pathogen Marasmiellus scandens.</title>
        <authorList>
            <person name="Baruah I.K."/>
            <person name="Leung J."/>
            <person name="Bukari Y."/>
            <person name="Amoako-Attah I."/>
            <person name="Meinhardt L.W."/>
            <person name="Bailey B.A."/>
            <person name="Cohen S.P."/>
        </authorList>
    </citation>
    <scope>NUCLEOTIDE SEQUENCE [LARGE SCALE GENOMIC DNA]</scope>
    <source>
        <strain evidence="7 8">GH-19</strain>
    </source>
</reference>
<dbReference type="InterPro" id="IPR030385">
    <property type="entry name" value="G_IRG_dom"/>
</dbReference>
<dbReference type="SUPFAM" id="SSF52540">
    <property type="entry name" value="P-loop containing nucleoside triphosphate hydrolases"/>
    <property type="match status" value="1"/>
</dbReference>
<accession>A0ABR1J6S2</accession>
<dbReference type="Proteomes" id="UP001498398">
    <property type="component" value="Unassembled WGS sequence"/>
</dbReference>
<organism evidence="7 8">
    <name type="scientific">Marasmiellus scandens</name>
    <dbReference type="NCBI Taxonomy" id="2682957"/>
    <lineage>
        <taxon>Eukaryota</taxon>
        <taxon>Fungi</taxon>
        <taxon>Dikarya</taxon>
        <taxon>Basidiomycota</taxon>
        <taxon>Agaricomycotina</taxon>
        <taxon>Agaricomycetes</taxon>
        <taxon>Agaricomycetidae</taxon>
        <taxon>Agaricales</taxon>
        <taxon>Marasmiineae</taxon>
        <taxon>Omphalotaceae</taxon>
        <taxon>Marasmiellus</taxon>
    </lineage>
</organism>
<dbReference type="Pfam" id="PF05049">
    <property type="entry name" value="IIGP"/>
    <property type="match status" value="1"/>
</dbReference>
<evidence type="ECO:0000256" key="5">
    <source>
        <dbReference type="SAM" id="MobiDB-lite"/>
    </source>
</evidence>
<comment type="similarity">
    <text evidence="1">Belongs to the TRAFAC class dynamin-like GTPase superfamily. IRG family.</text>
</comment>
<dbReference type="InterPro" id="IPR027417">
    <property type="entry name" value="P-loop_NTPase"/>
</dbReference>
<evidence type="ECO:0000256" key="2">
    <source>
        <dbReference type="ARBA" id="ARBA00022741"/>
    </source>
</evidence>
<evidence type="ECO:0000256" key="1">
    <source>
        <dbReference type="ARBA" id="ARBA00005429"/>
    </source>
</evidence>
<feature type="compositionally biased region" description="Basic and acidic residues" evidence="5">
    <location>
        <begin position="8"/>
        <end position="25"/>
    </location>
</feature>
<sequence>MEAANLRADAERRTKERAQQDRWIAEQRAQAGHENARRERQRVGQEMQARAQAEKRRREAEDAMKSAKIAKEAAEAATAQSRIEHEKAKNAAQRALEETKKAKDDLANGIQPITWPTAEEYVRTLEARQYQDGKFHFAIAGLPGSGKSSLVNAFRGVLNDTPGSAATGLTETTVDIGRYPDSDPQRQFIWYDIPGAGTLTIKDWDYFNKQGLYIFDAIIVLFDNRFTATDIAILRNCARWKIPTFIVRSKSDQQIQNIKDTLINKIEAEETMDDDERDSRLEGVLDTAIADYMSMTRQTVQKGLKEADLEDQQVYMISYKALLSVIKGRKMRNALYLNESVLLADLVKATRDYRCPPASQKLDDSARNTRNPSDANHGFTRLRNAVKE</sequence>
<feature type="compositionally biased region" description="Basic and acidic residues" evidence="5">
    <location>
        <begin position="82"/>
        <end position="102"/>
    </location>
</feature>
<protein>
    <recommendedName>
        <fullName evidence="6">IRG-type G domain-containing protein</fullName>
    </recommendedName>
</protein>
<evidence type="ECO:0000256" key="3">
    <source>
        <dbReference type="ARBA" id="ARBA00022801"/>
    </source>
</evidence>
<evidence type="ECO:0000313" key="7">
    <source>
        <dbReference type="EMBL" id="KAK7449297.1"/>
    </source>
</evidence>
<keyword evidence="2" id="KW-0547">Nucleotide-binding</keyword>
<keyword evidence="3" id="KW-0378">Hydrolase</keyword>
<feature type="compositionally biased region" description="Basic and acidic residues" evidence="5">
    <location>
        <begin position="34"/>
        <end position="43"/>
    </location>
</feature>
<feature type="compositionally biased region" description="Basic and acidic residues" evidence="5">
    <location>
        <begin position="52"/>
        <end position="63"/>
    </location>
</feature>
<evidence type="ECO:0000256" key="4">
    <source>
        <dbReference type="ARBA" id="ARBA00023134"/>
    </source>
</evidence>
<dbReference type="EMBL" id="JBANRG010000036">
    <property type="protein sequence ID" value="KAK7449297.1"/>
    <property type="molecule type" value="Genomic_DNA"/>
</dbReference>
<comment type="caution">
    <text evidence="7">The sequence shown here is derived from an EMBL/GenBank/DDBJ whole genome shotgun (WGS) entry which is preliminary data.</text>
</comment>
<feature type="region of interest" description="Disordered" evidence="5">
    <location>
        <begin position="1"/>
        <end position="63"/>
    </location>
</feature>
<name>A0ABR1J6S2_9AGAR</name>
<gene>
    <name evidence="7" type="ORF">VKT23_013440</name>
</gene>
<dbReference type="PROSITE" id="PS51716">
    <property type="entry name" value="G_IRG"/>
    <property type="match status" value="1"/>
</dbReference>
<dbReference type="InterPro" id="IPR007743">
    <property type="entry name" value="Immunity-related_GTPase-like"/>
</dbReference>
<keyword evidence="8" id="KW-1185">Reference proteome</keyword>
<dbReference type="Gene3D" id="3.40.50.300">
    <property type="entry name" value="P-loop containing nucleotide triphosphate hydrolases"/>
    <property type="match status" value="1"/>
</dbReference>
<feature type="region of interest" description="Disordered" evidence="5">
    <location>
        <begin position="355"/>
        <end position="388"/>
    </location>
</feature>
<evidence type="ECO:0000259" key="6">
    <source>
        <dbReference type="PROSITE" id="PS51716"/>
    </source>
</evidence>